<dbReference type="Pfam" id="PF08647">
    <property type="entry name" value="BRE1"/>
    <property type="match status" value="1"/>
</dbReference>
<evidence type="ECO:0000256" key="8">
    <source>
        <dbReference type="ARBA" id="ARBA00022786"/>
    </source>
</evidence>
<dbReference type="RefSeq" id="XP_030996001.1">
    <property type="nucleotide sequence ID" value="XM_031140012.1"/>
</dbReference>
<comment type="similarity">
    <text evidence="4 15">Belongs to the BRE1 family.</text>
</comment>
<keyword evidence="9 15" id="KW-0862">Zinc</keyword>
<reference evidence="19 20" key="1">
    <citation type="submission" date="2019-06" db="EMBL/GenBank/DDBJ databases">
        <title>Draft genome sequence of the filamentous fungus Phialemoniopsis curvata isolated from diesel fuel.</title>
        <authorList>
            <person name="Varaljay V.A."/>
            <person name="Lyon W.J."/>
            <person name="Crouch A.L."/>
            <person name="Drake C.E."/>
            <person name="Hollomon J.M."/>
            <person name="Nadeau L.J."/>
            <person name="Nunn H.S."/>
            <person name="Stevenson B.S."/>
            <person name="Bojanowski C.L."/>
            <person name="Crookes-Goodson W.J."/>
        </authorList>
    </citation>
    <scope>NUCLEOTIDE SEQUENCE [LARGE SCALE GENOMIC DNA]</scope>
    <source>
        <strain evidence="19 20">D216</strain>
    </source>
</reference>
<dbReference type="InterPro" id="IPR001841">
    <property type="entry name" value="Znf_RING"/>
</dbReference>
<gene>
    <name evidence="19" type="ORF">E0L32_005486</name>
</gene>
<feature type="coiled-coil region" evidence="16">
    <location>
        <begin position="251"/>
        <end position="366"/>
    </location>
</feature>
<dbReference type="PROSITE" id="PS00518">
    <property type="entry name" value="ZF_RING_1"/>
    <property type="match status" value="1"/>
</dbReference>
<evidence type="ECO:0000256" key="5">
    <source>
        <dbReference type="ARBA" id="ARBA00022679"/>
    </source>
</evidence>
<feature type="compositionally biased region" description="Polar residues" evidence="17">
    <location>
        <begin position="221"/>
        <end position="231"/>
    </location>
</feature>
<dbReference type="Proteomes" id="UP000319257">
    <property type="component" value="Unassembled WGS sequence"/>
</dbReference>
<keyword evidence="20" id="KW-1185">Reference proteome</keyword>
<evidence type="ECO:0000256" key="4">
    <source>
        <dbReference type="ARBA" id="ARBA00005555"/>
    </source>
</evidence>
<dbReference type="InterPro" id="IPR058643">
    <property type="entry name" value="BRE1-like_CC"/>
</dbReference>
<evidence type="ECO:0000256" key="17">
    <source>
        <dbReference type="SAM" id="MobiDB-lite"/>
    </source>
</evidence>
<dbReference type="SUPFAM" id="SSF57850">
    <property type="entry name" value="RING/U-box"/>
    <property type="match status" value="1"/>
</dbReference>
<dbReference type="EC" id="2.3.2.27" evidence="15"/>
<evidence type="ECO:0000256" key="11">
    <source>
        <dbReference type="ARBA" id="ARBA00023054"/>
    </source>
</evidence>
<dbReference type="AlphaFoldDB" id="A0A507BCH2"/>
<dbReference type="SMART" id="SM00184">
    <property type="entry name" value="RING"/>
    <property type="match status" value="1"/>
</dbReference>
<dbReference type="GeneID" id="41972933"/>
<feature type="compositionally biased region" description="Basic and acidic residues" evidence="17">
    <location>
        <begin position="29"/>
        <end position="40"/>
    </location>
</feature>
<dbReference type="InterPro" id="IPR013083">
    <property type="entry name" value="Znf_RING/FYVE/PHD"/>
</dbReference>
<keyword evidence="11 15" id="KW-0175">Coiled coil</keyword>
<evidence type="ECO:0000256" key="14">
    <source>
        <dbReference type="PROSITE-ProRule" id="PRU00175"/>
    </source>
</evidence>
<feature type="coiled-coil region" evidence="16">
    <location>
        <begin position="175"/>
        <end position="216"/>
    </location>
</feature>
<evidence type="ECO:0000256" key="7">
    <source>
        <dbReference type="ARBA" id="ARBA00022771"/>
    </source>
</evidence>
<comment type="subcellular location">
    <subcellularLocation>
        <location evidence="2 15">Nucleus</location>
    </subcellularLocation>
</comment>
<dbReference type="STRING" id="1093900.A0A507BCH2"/>
<evidence type="ECO:0000256" key="15">
    <source>
        <dbReference type="RuleBase" id="RU365038"/>
    </source>
</evidence>
<dbReference type="Gene3D" id="3.30.40.10">
    <property type="entry name" value="Zinc/RING finger domain, C3HC4 (zinc finger)"/>
    <property type="match status" value="1"/>
</dbReference>
<keyword evidence="7 14" id="KW-0863">Zinc-finger</keyword>
<dbReference type="InParanoid" id="A0A507BCH2"/>
<dbReference type="Pfam" id="PF26095">
    <property type="entry name" value="CC_Bre1"/>
    <property type="match status" value="1"/>
</dbReference>
<evidence type="ECO:0000256" key="2">
    <source>
        <dbReference type="ARBA" id="ARBA00004123"/>
    </source>
</evidence>
<evidence type="ECO:0000256" key="3">
    <source>
        <dbReference type="ARBA" id="ARBA00004906"/>
    </source>
</evidence>
<dbReference type="Pfam" id="PF13445">
    <property type="entry name" value="zf-RING_UBOX"/>
    <property type="match status" value="1"/>
</dbReference>
<evidence type="ECO:0000313" key="20">
    <source>
        <dbReference type="Proteomes" id="UP000319257"/>
    </source>
</evidence>
<evidence type="ECO:0000256" key="6">
    <source>
        <dbReference type="ARBA" id="ARBA00022723"/>
    </source>
</evidence>
<accession>A0A507BCH2</accession>
<comment type="caution">
    <text evidence="19">The sequence shown here is derived from an EMBL/GenBank/DDBJ whole genome shotgun (WGS) entry which is preliminary data.</text>
</comment>
<dbReference type="GO" id="GO:0006325">
    <property type="term" value="P:chromatin organization"/>
    <property type="evidence" value="ECO:0007669"/>
    <property type="project" value="UniProtKB-KW"/>
</dbReference>
<comment type="function">
    <text evidence="13">E3 ubiquitin-protein ligase that mediates monoubiquitination of histone H2B to form H2BK123ub1. H2BK123ub1 gives a specific tag for epigenetic transcriptional activation and is also a prerequisite for H3K4me and H3K79me formation.</text>
</comment>
<name>A0A507BCH2_9PEZI</name>
<proteinExistence type="inferred from homology"/>
<comment type="catalytic activity">
    <reaction evidence="1 15">
        <text>S-ubiquitinyl-[E2 ubiquitin-conjugating enzyme]-L-cysteine + [acceptor protein]-L-lysine = [E2 ubiquitin-conjugating enzyme]-L-cysteine + N(6)-ubiquitinyl-[acceptor protein]-L-lysine.</text>
        <dbReference type="EC" id="2.3.2.27"/>
    </reaction>
</comment>
<dbReference type="PANTHER" id="PTHR23163:SF0">
    <property type="entry name" value="E3 UBIQUITIN-PROTEIN LIGASE BRE1"/>
    <property type="match status" value="1"/>
</dbReference>
<evidence type="ECO:0000259" key="18">
    <source>
        <dbReference type="PROSITE" id="PS50089"/>
    </source>
</evidence>
<dbReference type="GO" id="GO:0008270">
    <property type="term" value="F:zinc ion binding"/>
    <property type="evidence" value="ECO:0007669"/>
    <property type="project" value="UniProtKB-KW"/>
</dbReference>
<evidence type="ECO:0000256" key="12">
    <source>
        <dbReference type="ARBA" id="ARBA00023242"/>
    </source>
</evidence>
<organism evidence="19 20">
    <name type="scientific">Thyridium curvatum</name>
    <dbReference type="NCBI Taxonomy" id="1093900"/>
    <lineage>
        <taxon>Eukaryota</taxon>
        <taxon>Fungi</taxon>
        <taxon>Dikarya</taxon>
        <taxon>Ascomycota</taxon>
        <taxon>Pezizomycotina</taxon>
        <taxon>Sordariomycetes</taxon>
        <taxon>Sordariomycetidae</taxon>
        <taxon>Thyridiales</taxon>
        <taxon>Thyridiaceae</taxon>
        <taxon>Thyridium</taxon>
    </lineage>
</organism>
<keyword evidence="6 15" id="KW-0479">Metal-binding</keyword>
<evidence type="ECO:0000256" key="10">
    <source>
        <dbReference type="ARBA" id="ARBA00022853"/>
    </source>
</evidence>
<feature type="region of interest" description="Disordered" evidence="17">
    <location>
        <begin position="221"/>
        <end position="251"/>
    </location>
</feature>
<evidence type="ECO:0000256" key="13">
    <source>
        <dbReference type="ARBA" id="ARBA00059679"/>
    </source>
</evidence>
<dbReference type="InterPro" id="IPR013956">
    <property type="entry name" value="E3_ubiquit_lig_Bre1"/>
</dbReference>
<comment type="pathway">
    <text evidence="3 15">Protein modification; protein ubiquitination.</text>
</comment>
<feature type="compositionally biased region" description="Polar residues" evidence="17">
    <location>
        <begin position="242"/>
        <end position="251"/>
    </location>
</feature>
<dbReference type="InterPro" id="IPR017907">
    <property type="entry name" value="Znf_RING_CS"/>
</dbReference>
<dbReference type="PROSITE" id="PS50089">
    <property type="entry name" value="ZF_RING_2"/>
    <property type="match status" value="1"/>
</dbReference>
<dbReference type="GO" id="GO:0016567">
    <property type="term" value="P:protein ubiquitination"/>
    <property type="evidence" value="ECO:0007669"/>
    <property type="project" value="UniProtKB-UniRule"/>
</dbReference>
<evidence type="ECO:0000256" key="9">
    <source>
        <dbReference type="ARBA" id="ARBA00022833"/>
    </source>
</evidence>
<dbReference type="CDD" id="cd16499">
    <property type="entry name" value="RING-HC_Bre1-like"/>
    <property type="match status" value="1"/>
</dbReference>
<keyword evidence="10 15" id="KW-0156">Chromatin regulator</keyword>
<dbReference type="FunCoup" id="A0A507BCH2">
    <property type="interactions" value="855"/>
</dbReference>
<keyword evidence="8 15" id="KW-0833">Ubl conjugation pathway</keyword>
<dbReference type="EMBL" id="SKBQ01000029">
    <property type="protein sequence ID" value="TPX14290.1"/>
    <property type="molecule type" value="Genomic_DNA"/>
</dbReference>
<dbReference type="GO" id="GO:0061630">
    <property type="term" value="F:ubiquitin protein ligase activity"/>
    <property type="evidence" value="ECO:0007669"/>
    <property type="project" value="UniProtKB-EC"/>
</dbReference>
<keyword evidence="12 15" id="KW-0539">Nucleus</keyword>
<dbReference type="UniPathway" id="UPA00143"/>
<sequence length="708" mass="80450">MEDRKRPALTNTDDLAPPSKRHQLNGGGKSRDDGGDTKDEAWIEDYQKDAIYRQMLEYKRDKVTLEARLEEVEKKSTYHDDHLRIIDAWWLQLLQELELIIDGSVSTALDTQDYSFPTGVHFQDSKDFQKHLGEKAKSIKSSVDSLLGRLAASGGPAKSEASDLQSQLNTVLASVKEYHVQVERLNSEKESLSEQLDTATLRYIKAEKKLDRAKSAQVQKLEQQALANATSRPAPGAGENGSGSVESSAQNEALQLEYQEAVAVIAKQKEQVELLRSENKSLQDENSTIKTRKDSLTDEDYARSDIFRQFKARHEDLIKNINNLEAVNKTLREEAEKYQAERTSFRTQLEREAQAVTGELEDQVQAKEHDLTRIRSVRDELVADLTVRKASQEQERTALEHIKELVSAKEDRITALELELERLRPSEDATMSTPRPELEALSVEELREKYLKLEKDFASIQSEVPSVEKAYKKAISLAQKKTMDFTALEDKVQLLILEKGKADQKYFAARKDTDIRTGEIRALRHQNSKSSEIIQTLKDVEAQNKVLLSNLEKQLVDFKQSNATVMEENRTLKASNSETLRRAESAKSQIADLTNLVKSKDAGNASMREQVMDKETECEKLRVRLDHVQKDRDSWKGKCLANSSEEEEMLRKFATCPVCRNNFKDAVVKTCGHVFCHGCLETRLSNRMRKCPTCNKAFDKMDVMAVHL</sequence>
<dbReference type="PANTHER" id="PTHR23163">
    <property type="entry name" value="RING FINGER PROTEIN-RELATED"/>
    <property type="match status" value="1"/>
</dbReference>
<evidence type="ECO:0000313" key="19">
    <source>
        <dbReference type="EMBL" id="TPX14290.1"/>
    </source>
</evidence>
<feature type="coiled-coil region" evidence="16">
    <location>
        <begin position="548"/>
        <end position="631"/>
    </location>
</feature>
<dbReference type="GO" id="GO:0005634">
    <property type="term" value="C:nucleus"/>
    <property type="evidence" value="ECO:0007669"/>
    <property type="project" value="UniProtKB-SubCell"/>
</dbReference>
<dbReference type="OrthoDB" id="654191at2759"/>
<evidence type="ECO:0000256" key="1">
    <source>
        <dbReference type="ARBA" id="ARBA00000900"/>
    </source>
</evidence>
<feature type="region of interest" description="Disordered" evidence="17">
    <location>
        <begin position="1"/>
        <end position="40"/>
    </location>
</feature>
<dbReference type="GO" id="GO:0033503">
    <property type="term" value="C:HULC complex"/>
    <property type="evidence" value="ECO:0007669"/>
    <property type="project" value="TreeGrafter"/>
</dbReference>
<feature type="domain" description="RING-type" evidence="18">
    <location>
        <begin position="656"/>
        <end position="695"/>
    </location>
</feature>
<evidence type="ECO:0000256" key="16">
    <source>
        <dbReference type="SAM" id="Coils"/>
    </source>
</evidence>
<dbReference type="InterPro" id="IPR027370">
    <property type="entry name" value="Znf-RING_euk"/>
</dbReference>
<keyword evidence="5 15" id="KW-0808">Transferase</keyword>
<protein>
    <recommendedName>
        <fullName evidence="15">E3 ubiquitin protein ligase</fullName>
        <ecNumber evidence="15">2.3.2.27</ecNumber>
    </recommendedName>
</protein>